<comment type="caution">
    <text evidence="2">The sequence shown here is derived from an EMBL/GenBank/DDBJ whole genome shotgun (WGS) entry which is preliminary data.</text>
</comment>
<dbReference type="InterPro" id="IPR018490">
    <property type="entry name" value="cNMP-bd_dom_sf"/>
</dbReference>
<name>A0A2U1JQY5_9FLAO</name>
<gene>
    <name evidence="2" type="ORF">DB895_00860</name>
</gene>
<evidence type="ECO:0000313" key="2">
    <source>
        <dbReference type="EMBL" id="PWA07303.1"/>
    </source>
</evidence>
<dbReference type="CDD" id="cd00038">
    <property type="entry name" value="CAP_ED"/>
    <property type="match status" value="1"/>
</dbReference>
<dbReference type="InterPro" id="IPR014710">
    <property type="entry name" value="RmlC-like_jellyroll"/>
</dbReference>
<dbReference type="InterPro" id="IPR000595">
    <property type="entry name" value="cNMP-bd_dom"/>
</dbReference>
<dbReference type="OrthoDB" id="1092431at2"/>
<feature type="domain" description="Cyclic nucleotide-binding" evidence="1">
    <location>
        <begin position="23"/>
        <end position="123"/>
    </location>
</feature>
<dbReference type="RefSeq" id="WP_116723449.1">
    <property type="nucleotide sequence ID" value="NZ_QCZI01000001.1"/>
</dbReference>
<keyword evidence="3" id="KW-1185">Reference proteome</keyword>
<organism evidence="2 3">
    <name type="scientific">Flavobacterium psychrotolerans</name>
    <dbReference type="NCBI Taxonomy" id="2169410"/>
    <lineage>
        <taxon>Bacteria</taxon>
        <taxon>Pseudomonadati</taxon>
        <taxon>Bacteroidota</taxon>
        <taxon>Flavobacteriia</taxon>
        <taxon>Flavobacteriales</taxon>
        <taxon>Flavobacteriaceae</taxon>
        <taxon>Flavobacterium</taxon>
    </lineage>
</organism>
<protein>
    <submittedName>
        <fullName evidence="2">Cyclic nucleotide-binding protein</fullName>
    </submittedName>
</protein>
<dbReference type="Pfam" id="PF00027">
    <property type="entry name" value="cNMP_binding"/>
    <property type="match status" value="1"/>
</dbReference>
<dbReference type="Gene3D" id="2.60.120.10">
    <property type="entry name" value="Jelly Rolls"/>
    <property type="match status" value="1"/>
</dbReference>
<dbReference type="PROSITE" id="PS50042">
    <property type="entry name" value="CNMP_BINDING_3"/>
    <property type="match status" value="1"/>
</dbReference>
<dbReference type="AlphaFoldDB" id="A0A2U1JQY5"/>
<dbReference type="SUPFAM" id="SSF51206">
    <property type="entry name" value="cAMP-binding domain-like"/>
    <property type="match status" value="1"/>
</dbReference>
<reference evidence="2 3" key="1">
    <citation type="submission" date="2018-04" db="EMBL/GenBank/DDBJ databases">
        <title>Flavobacterium sp. nov., isolated from glacier ice.</title>
        <authorList>
            <person name="Liu Q."/>
            <person name="Xin Y.-H."/>
        </authorList>
    </citation>
    <scope>NUCLEOTIDE SEQUENCE [LARGE SCALE GENOMIC DNA]</scope>
    <source>
        <strain evidence="2 3">RB1R5</strain>
    </source>
</reference>
<evidence type="ECO:0000259" key="1">
    <source>
        <dbReference type="PROSITE" id="PS50042"/>
    </source>
</evidence>
<accession>A0A2U1JQY5</accession>
<dbReference type="Proteomes" id="UP000245449">
    <property type="component" value="Unassembled WGS sequence"/>
</dbReference>
<sequence length="205" mass="24121">MNEIVTLSSVEPLLDYFKSRSYDLNDMEKALVREKFHSRLYRKRQYVMQEGDICTQFNFVVRGCLRTYNVDKKGNIHILQFGTENNWINDLGSFHGKKPSTLNIDALEDTVVLQISLEDLISLYKQSPIFDRIFRVLIENGYIHLQERLLQNISSTAEERYESFLNRYPHLINRISQVQIAAFLGVTPEFLSRLRNQRTRVSQKP</sequence>
<evidence type="ECO:0000313" key="3">
    <source>
        <dbReference type="Proteomes" id="UP000245449"/>
    </source>
</evidence>
<dbReference type="EMBL" id="QCZI01000001">
    <property type="protein sequence ID" value="PWA07303.1"/>
    <property type="molecule type" value="Genomic_DNA"/>
</dbReference>
<proteinExistence type="predicted"/>